<keyword evidence="3" id="KW-0862">Zinc</keyword>
<dbReference type="Pfam" id="PF12906">
    <property type="entry name" value="RINGv"/>
    <property type="match status" value="1"/>
</dbReference>
<dbReference type="SUPFAM" id="SSF57850">
    <property type="entry name" value="RING/U-box"/>
    <property type="match status" value="1"/>
</dbReference>
<evidence type="ECO:0000256" key="3">
    <source>
        <dbReference type="ARBA" id="ARBA00022833"/>
    </source>
</evidence>
<dbReference type="PANTHER" id="PTHR46347">
    <property type="entry name" value="RING/FYVE/PHD ZINC FINGER SUPERFAMILY PROTEIN"/>
    <property type="match status" value="1"/>
</dbReference>
<dbReference type="PROSITE" id="PS51292">
    <property type="entry name" value="ZF_RING_CH"/>
    <property type="match status" value="1"/>
</dbReference>
<protein>
    <submittedName>
        <fullName evidence="7">RING finger domain-containing protein</fullName>
    </submittedName>
</protein>
<evidence type="ECO:0000313" key="8">
    <source>
        <dbReference type="Proteomes" id="UP000770015"/>
    </source>
</evidence>
<dbReference type="OrthoDB" id="264354at2759"/>
<comment type="caution">
    <text evidence="7">The sequence shown here is derived from an EMBL/GenBank/DDBJ whole genome shotgun (WGS) entry which is preliminary data.</text>
</comment>
<feature type="transmembrane region" description="Helical" evidence="5">
    <location>
        <begin position="257"/>
        <end position="279"/>
    </location>
</feature>
<feature type="transmembrane region" description="Helical" evidence="5">
    <location>
        <begin position="300"/>
        <end position="321"/>
    </location>
</feature>
<evidence type="ECO:0000256" key="5">
    <source>
        <dbReference type="SAM" id="Phobius"/>
    </source>
</evidence>
<keyword evidence="5" id="KW-1133">Transmembrane helix</keyword>
<evidence type="ECO:0000256" key="2">
    <source>
        <dbReference type="ARBA" id="ARBA00022771"/>
    </source>
</evidence>
<dbReference type="EMBL" id="JAGSXJ010000009">
    <property type="protein sequence ID" value="KAH6688601.1"/>
    <property type="molecule type" value="Genomic_DNA"/>
</dbReference>
<organism evidence="7 8">
    <name type="scientific">Plectosphaerella plurivora</name>
    <dbReference type="NCBI Taxonomy" id="936078"/>
    <lineage>
        <taxon>Eukaryota</taxon>
        <taxon>Fungi</taxon>
        <taxon>Dikarya</taxon>
        <taxon>Ascomycota</taxon>
        <taxon>Pezizomycotina</taxon>
        <taxon>Sordariomycetes</taxon>
        <taxon>Hypocreomycetidae</taxon>
        <taxon>Glomerellales</taxon>
        <taxon>Plectosphaerellaceae</taxon>
        <taxon>Plectosphaerella</taxon>
    </lineage>
</organism>
<name>A0A9P9ABB8_9PEZI</name>
<dbReference type="Gene3D" id="3.30.40.10">
    <property type="entry name" value="Zinc/RING finger domain, C3HC4 (zinc finger)"/>
    <property type="match status" value="1"/>
</dbReference>
<keyword evidence="5" id="KW-0472">Membrane</keyword>
<proteinExistence type="predicted"/>
<dbReference type="PANTHER" id="PTHR46347:SF1">
    <property type="entry name" value="RING_FYVE_PHD ZINC FINGER SUPERFAMILY PROTEIN"/>
    <property type="match status" value="1"/>
</dbReference>
<sequence>MDSSTTSWSWDDLPIPSVRPKREATSRHPFAAASDEAEPSDPTPPTPTPTSPQPQPQQQDTQGAQDQEQTTQDAPEGPAANQRRRYRERTCRICLETVQPQFLNPTTGVLGGFMGEGSKPVYISPDEPELGRLVSPCKCKGSQRYVHEGCLDAWRKAGGVNTNFFTCPTCKYNYRIGRLTWARQLQSGFMQMILTAIIFMFAIFLLGFIAEPIFSLWDDPVGTIADLLEDGGSAGWPQPVRVRREDGTWAEHFFNGFMSLGVVGFAKYLVGMTPWHWWVRSSGIMGGRGRRGGNRNRAENISWALVVVGAISFVISVWKAVGFFSKRILKMAGDTVLDVGGEDEDDD</sequence>
<evidence type="ECO:0000259" key="6">
    <source>
        <dbReference type="PROSITE" id="PS51292"/>
    </source>
</evidence>
<gene>
    <name evidence="7" type="ORF">F5X68DRAFT_206002</name>
</gene>
<keyword evidence="8" id="KW-1185">Reference proteome</keyword>
<keyword evidence="2" id="KW-0863">Zinc-finger</keyword>
<dbReference type="InterPro" id="IPR011016">
    <property type="entry name" value="Znf_RING-CH"/>
</dbReference>
<feature type="transmembrane region" description="Helical" evidence="5">
    <location>
        <begin position="188"/>
        <end position="210"/>
    </location>
</feature>
<evidence type="ECO:0000256" key="4">
    <source>
        <dbReference type="SAM" id="MobiDB-lite"/>
    </source>
</evidence>
<feature type="compositionally biased region" description="Pro residues" evidence="4">
    <location>
        <begin position="41"/>
        <end position="55"/>
    </location>
</feature>
<feature type="region of interest" description="Disordered" evidence="4">
    <location>
        <begin position="1"/>
        <end position="85"/>
    </location>
</feature>
<feature type="domain" description="RING-CH-type" evidence="6">
    <location>
        <begin position="83"/>
        <end position="177"/>
    </location>
</feature>
<keyword evidence="5" id="KW-0812">Transmembrane</keyword>
<dbReference type="AlphaFoldDB" id="A0A9P9ABB8"/>
<feature type="compositionally biased region" description="Low complexity" evidence="4">
    <location>
        <begin position="1"/>
        <end position="12"/>
    </location>
</feature>
<evidence type="ECO:0000313" key="7">
    <source>
        <dbReference type="EMBL" id="KAH6688601.1"/>
    </source>
</evidence>
<reference evidence="7" key="1">
    <citation type="journal article" date="2021" name="Nat. Commun.">
        <title>Genetic determinants of endophytism in the Arabidopsis root mycobiome.</title>
        <authorList>
            <person name="Mesny F."/>
            <person name="Miyauchi S."/>
            <person name="Thiergart T."/>
            <person name="Pickel B."/>
            <person name="Atanasova L."/>
            <person name="Karlsson M."/>
            <person name="Huettel B."/>
            <person name="Barry K.W."/>
            <person name="Haridas S."/>
            <person name="Chen C."/>
            <person name="Bauer D."/>
            <person name="Andreopoulos W."/>
            <person name="Pangilinan J."/>
            <person name="LaButti K."/>
            <person name="Riley R."/>
            <person name="Lipzen A."/>
            <person name="Clum A."/>
            <person name="Drula E."/>
            <person name="Henrissat B."/>
            <person name="Kohler A."/>
            <person name="Grigoriev I.V."/>
            <person name="Martin F.M."/>
            <person name="Hacquard S."/>
        </authorList>
    </citation>
    <scope>NUCLEOTIDE SEQUENCE</scope>
    <source>
        <strain evidence="7">MPI-SDFR-AT-0117</strain>
    </source>
</reference>
<dbReference type="CDD" id="cd16495">
    <property type="entry name" value="RING_CH-C4HC3_MARCH"/>
    <property type="match status" value="1"/>
</dbReference>
<dbReference type="Proteomes" id="UP000770015">
    <property type="component" value="Unassembled WGS sequence"/>
</dbReference>
<dbReference type="InterPro" id="IPR013083">
    <property type="entry name" value="Znf_RING/FYVE/PHD"/>
</dbReference>
<keyword evidence="1" id="KW-0479">Metal-binding</keyword>
<dbReference type="SMART" id="SM00744">
    <property type="entry name" value="RINGv"/>
    <property type="match status" value="1"/>
</dbReference>
<accession>A0A9P9ABB8</accession>
<dbReference type="GO" id="GO:0008270">
    <property type="term" value="F:zinc ion binding"/>
    <property type="evidence" value="ECO:0007669"/>
    <property type="project" value="UniProtKB-KW"/>
</dbReference>
<evidence type="ECO:0000256" key="1">
    <source>
        <dbReference type="ARBA" id="ARBA00022723"/>
    </source>
</evidence>
<feature type="compositionally biased region" description="Low complexity" evidence="4">
    <location>
        <begin position="56"/>
        <end position="75"/>
    </location>
</feature>